<evidence type="ECO:0000313" key="2">
    <source>
        <dbReference type="Proteomes" id="UP000271889"/>
    </source>
</evidence>
<organism evidence="1 2">
    <name type="scientific">Cylicostephanus goldi</name>
    <name type="common">Nematode worm</name>
    <dbReference type="NCBI Taxonomy" id="71465"/>
    <lineage>
        <taxon>Eukaryota</taxon>
        <taxon>Metazoa</taxon>
        <taxon>Ecdysozoa</taxon>
        <taxon>Nematoda</taxon>
        <taxon>Chromadorea</taxon>
        <taxon>Rhabditida</taxon>
        <taxon>Rhabditina</taxon>
        <taxon>Rhabditomorpha</taxon>
        <taxon>Strongyloidea</taxon>
        <taxon>Strongylidae</taxon>
        <taxon>Cylicostephanus</taxon>
    </lineage>
</organism>
<proteinExistence type="predicted"/>
<dbReference type="Proteomes" id="UP000271889">
    <property type="component" value="Unassembled WGS sequence"/>
</dbReference>
<evidence type="ECO:0000313" key="1">
    <source>
        <dbReference type="EMBL" id="VDK43786.1"/>
    </source>
</evidence>
<keyword evidence="2" id="KW-1185">Reference proteome</keyword>
<dbReference type="AlphaFoldDB" id="A0A3P6PW48"/>
<dbReference type="EMBL" id="UYRV01000305">
    <property type="protein sequence ID" value="VDK43786.1"/>
    <property type="molecule type" value="Genomic_DNA"/>
</dbReference>
<reference evidence="1 2" key="1">
    <citation type="submission" date="2018-11" db="EMBL/GenBank/DDBJ databases">
        <authorList>
            <consortium name="Pathogen Informatics"/>
        </authorList>
    </citation>
    <scope>NUCLEOTIDE SEQUENCE [LARGE SCALE GENOMIC DNA]</scope>
</reference>
<protein>
    <submittedName>
        <fullName evidence="1">Uncharacterized protein</fullName>
    </submittedName>
</protein>
<accession>A0A3P6PW48</accession>
<sequence>MQYKKHETEEDFESLRYGKVVVMADQVSPLLPYHELFNVTLRVLLNIVMCSNKRLFLSDSSELLPTRYQASKWIYGVQRVDNKIRRRFAKRYDLIAGKTMISFLTIPKKQGVTAPSPPLNVRDIVAEQN</sequence>
<gene>
    <name evidence="1" type="ORF">CGOC_LOCUS230</name>
</gene>
<name>A0A3P6PW48_CYLGO</name>